<feature type="transmembrane region" description="Helical" evidence="8">
    <location>
        <begin position="144"/>
        <end position="163"/>
    </location>
</feature>
<evidence type="ECO:0000313" key="9">
    <source>
        <dbReference type="EMBL" id="QIH43878.1"/>
    </source>
</evidence>
<dbReference type="PANTHER" id="PTHR30047:SF7">
    <property type="entry name" value="HIGH-AFFINITY CHOLINE TRANSPORT PROTEIN"/>
    <property type="match status" value="1"/>
</dbReference>
<evidence type="ECO:0000256" key="6">
    <source>
        <dbReference type="ARBA" id="ARBA00022989"/>
    </source>
</evidence>
<evidence type="ECO:0000256" key="5">
    <source>
        <dbReference type="ARBA" id="ARBA00022692"/>
    </source>
</evidence>
<keyword evidence="4" id="KW-1003">Cell membrane</keyword>
<dbReference type="AlphaFoldDB" id="A0A6G7CPD2"/>
<feature type="transmembrane region" description="Helical" evidence="8">
    <location>
        <begin position="390"/>
        <end position="414"/>
    </location>
</feature>
<feature type="transmembrane region" description="Helical" evidence="8">
    <location>
        <begin position="449"/>
        <end position="471"/>
    </location>
</feature>
<dbReference type="PANTHER" id="PTHR30047">
    <property type="entry name" value="HIGH-AFFINITY CHOLINE TRANSPORT PROTEIN-RELATED"/>
    <property type="match status" value="1"/>
</dbReference>
<proteinExistence type="inferred from homology"/>
<evidence type="ECO:0000256" key="3">
    <source>
        <dbReference type="ARBA" id="ARBA00022448"/>
    </source>
</evidence>
<evidence type="ECO:0000256" key="7">
    <source>
        <dbReference type="ARBA" id="ARBA00023136"/>
    </source>
</evidence>
<keyword evidence="5 8" id="KW-0812">Transmembrane</keyword>
<dbReference type="KEGG" id="vzi:G5S32_18020"/>
<dbReference type="EMBL" id="CP049332">
    <property type="protein sequence ID" value="QIH43878.1"/>
    <property type="molecule type" value="Genomic_DNA"/>
</dbReference>
<dbReference type="GO" id="GO:0022857">
    <property type="term" value="F:transmembrane transporter activity"/>
    <property type="evidence" value="ECO:0007669"/>
    <property type="project" value="InterPro"/>
</dbReference>
<feature type="transmembrane region" description="Helical" evidence="8">
    <location>
        <begin position="226"/>
        <end position="249"/>
    </location>
</feature>
<evidence type="ECO:0000313" key="10">
    <source>
        <dbReference type="Proteomes" id="UP000503003"/>
    </source>
</evidence>
<sequence length="529" mass="58493">MIKNIRTLVFFPTFIILISALVLSLVDLESFTKITSELNSRVLSNFSWLFSLGSFYLLVLVVWTYFSKLGDVKIGGDSSTPLVSKPRWFMIVLCTTLAVGVLFWTTAEPIYHLYSPPESFGLESGSADAKLFALSAMFLHWGPIPYSIYCAPALIFALAFYNLKLPFSISSLLRPVFGRYLTPTISDVIDALALYSLVVGMASSLGTGALTLVGGMSRFVDIERNAFSLGIAIFIIVVTFVFSAASGLNKGIARLSKINSWMLFALFAFVLLFGPTVYILSIGVEGFGEFTRNFFRLSLFTGQAAGDLWPQWWSVFYWAVWFAWAPITAMFLGKIARGYTVKEFIQVNMIYPSIFISVWIAVFSGSALYFDTETGGSLNKVLNEQGVEQLLYHIMDQLPLSGVTSFFLILVAFISYVTAADSSTDAIGDLCTKDFNSESDNQTSLPIKIIWGTIIGLVSWIMVSTVGINGVKQLSNLGGLPATLIILACSMTLIRWIQKPQLLSTAELVKEEYQKEVDSRLIKTIEPVN</sequence>
<evidence type="ECO:0000256" key="2">
    <source>
        <dbReference type="ARBA" id="ARBA00005658"/>
    </source>
</evidence>
<evidence type="ECO:0000256" key="4">
    <source>
        <dbReference type="ARBA" id="ARBA00022475"/>
    </source>
</evidence>
<evidence type="ECO:0000256" key="8">
    <source>
        <dbReference type="SAM" id="Phobius"/>
    </source>
</evidence>
<keyword evidence="10" id="KW-1185">Reference proteome</keyword>
<comment type="similarity">
    <text evidence="2">Belongs to the BCCT transporter (TC 2.A.15) family.</text>
</comment>
<evidence type="ECO:0000256" key="1">
    <source>
        <dbReference type="ARBA" id="ARBA00004651"/>
    </source>
</evidence>
<organism evidence="9 10">
    <name type="scientific">Vibrio ziniensis</name>
    <dbReference type="NCBI Taxonomy" id="2711221"/>
    <lineage>
        <taxon>Bacteria</taxon>
        <taxon>Pseudomonadati</taxon>
        <taxon>Pseudomonadota</taxon>
        <taxon>Gammaproteobacteria</taxon>
        <taxon>Vibrionales</taxon>
        <taxon>Vibrionaceae</taxon>
        <taxon>Vibrio</taxon>
    </lineage>
</organism>
<name>A0A6G7CPD2_9VIBR</name>
<dbReference type="InterPro" id="IPR000060">
    <property type="entry name" value="BCCT_transptr"/>
</dbReference>
<keyword evidence="3" id="KW-0813">Transport</keyword>
<comment type="subcellular location">
    <subcellularLocation>
        <location evidence="1">Cell membrane</location>
        <topology evidence="1">Multi-pass membrane protein</topology>
    </subcellularLocation>
</comment>
<feature type="transmembrane region" description="Helical" evidence="8">
    <location>
        <begin position="477"/>
        <end position="497"/>
    </location>
</feature>
<reference evidence="9 10" key="1">
    <citation type="submission" date="2020-02" db="EMBL/GenBank/DDBJ databases">
        <title>A complete genome of a marine bacterium Vibrio sp. ZWAL4003 isolated from the mangrove sediment with the ability to degrade polysaccharides.</title>
        <authorList>
            <person name="Wu J."/>
            <person name="Qu W."/>
            <person name="Zeng R."/>
        </authorList>
    </citation>
    <scope>NUCLEOTIDE SEQUENCE [LARGE SCALE GENOMIC DNA]</scope>
    <source>
        <strain evidence="9 10">ZWAL4003</strain>
    </source>
</reference>
<feature type="transmembrane region" description="Helical" evidence="8">
    <location>
        <begin position="261"/>
        <end position="284"/>
    </location>
</feature>
<feature type="transmembrane region" description="Helical" evidence="8">
    <location>
        <begin position="87"/>
        <end position="107"/>
    </location>
</feature>
<dbReference type="Pfam" id="PF02028">
    <property type="entry name" value="BCCT"/>
    <property type="match status" value="1"/>
</dbReference>
<feature type="transmembrane region" description="Helical" evidence="8">
    <location>
        <begin position="348"/>
        <end position="370"/>
    </location>
</feature>
<feature type="transmembrane region" description="Helical" evidence="8">
    <location>
        <begin position="46"/>
        <end position="66"/>
    </location>
</feature>
<keyword evidence="7 8" id="KW-0472">Membrane</keyword>
<dbReference type="GO" id="GO:0005886">
    <property type="term" value="C:plasma membrane"/>
    <property type="evidence" value="ECO:0007669"/>
    <property type="project" value="UniProtKB-SubCell"/>
</dbReference>
<gene>
    <name evidence="9" type="ORF">G5S32_18020</name>
</gene>
<dbReference type="Proteomes" id="UP000503003">
    <property type="component" value="Chromosome 2"/>
</dbReference>
<protein>
    <submittedName>
        <fullName evidence="9">BCCT family transporter</fullName>
    </submittedName>
</protein>
<feature type="transmembrane region" description="Helical" evidence="8">
    <location>
        <begin position="184"/>
        <end position="206"/>
    </location>
</feature>
<dbReference type="RefSeq" id="WP_165313544.1">
    <property type="nucleotide sequence ID" value="NZ_CP049332.1"/>
</dbReference>
<accession>A0A6G7CPD2</accession>
<keyword evidence="6 8" id="KW-1133">Transmembrane helix</keyword>
<feature type="transmembrane region" description="Helical" evidence="8">
    <location>
        <begin position="7"/>
        <end position="26"/>
    </location>
</feature>
<feature type="transmembrane region" description="Helical" evidence="8">
    <location>
        <begin position="315"/>
        <end position="336"/>
    </location>
</feature>